<dbReference type="SUPFAM" id="SSF101116">
    <property type="entry name" value="Flagellar export chaperone FliS"/>
    <property type="match status" value="1"/>
</dbReference>
<evidence type="ECO:0000256" key="1">
    <source>
        <dbReference type="ARBA" id="ARBA00004514"/>
    </source>
</evidence>
<evidence type="ECO:0000256" key="3">
    <source>
        <dbReference type="ARBA" id="ARBA00022490"/>
    </source>
</evidence>
<dbReference type="NCBIfam" id="TIGR00208">
    <property type="entry name" value="fliS"/>
    <property type="match status" value="1"/>
</dbReference>
<organism evidence="7 8">
    <name type="scientific">Azomonas macrocytogenes</name>
    <name type="common">Azotobacter macrocytogenes</name>
    <dbReference type="NCBI Taxonomy" id="69962"/>
    <lineage>
        <taxon>Bacteria</taxon>
        <taxon>Pseudomonadati</taxon>
        <taxon>Pseudomonadota</taxon>
        <taxon>Gammaproteobacteria</taxon>
        <taxon>Pseudomonadales</taxon>
        <taxon>Pseudomonadaceae</taxon>
        <taxon>Azomonas</taxon>
    </lineage>
</organism>
<dbReference type="Proteomes" id="UP000549250">
    <property type="component" value="Unassembled WGS sequence"/>
</dbReference>
<dbReference type="GO" id="GO:0005829">
    <property type="term" value="C:cytosol"/>
    <property type="evidence" value="ECO:0007669"/>
    <property type="project" value="UniProtKB-SubCell"/>
</dbReference>
<keyword evidence="5" id="KW-0143">Chaperone</keyword>
<dbReference type="EMBL" id="JACHXI010000022">
    <property type="protein sequence ID" value="MBB3105007.1"/>
    <property type="molecule type" value="Genomic_DNA"/>
</dbReference>
<keyword evidence="7" id="KW-0966">Cell projection</keyword>
<keyword evidence="8" id="KW-1185">Reference proteome</keyword>
<dbReference type="Gene3D" id="1.20.120.340">
    <property type="entry name" value="Flagellar protein FliS"/>
    <property type="match status" value="1"/>
</dbReference>
<accession>A0A839T688</accession>
<evidence type="ECO:0000256" key="5">
    <source>
        <dbReference type="ARBA" id="ARBA00023186"/>
    </source>
</evidence>
<comment type="similarity">
    <text evidence="2 6">Belongs to the FliS family.</text>
</comment>
<dbReference type="GO" id="GO:0044780">
    <property type="term" value="P:bacterial-type flagellum assembly"/>
    <property type="evidence" value="ECO:0007669"/>
    <property type="project" value="InterPro"/>
</dbReference>
<keyword evidence="7" id="KW-0969">Cilium</keyword>
<evidence type="ECO:0000256" key="4">
    <source>
        <dbReference type="ARBA" id="ARBA00022795"/>
    </source>
</evidence>
<sequence length="128" mass="13886">MNASLALRQYQNVNLQAQVTEASPHRLIQMLMQGGLDRISQATGATERGMLAEKGLLIGKSIAIIGGLREALDFEAGGELAQNLDRLYAYMVIRLSEANRHNDAAPLLEVGNLLREIKSGWDGIQGQG</sequence>
<name>A0A839T688_AZOMA</name>
<dbReference type="AlphaFoldDB" id="A0A839T688"/>
<evidence type="ECO:0000256" key="2">
    <source>
        <dbReference type="ARBA" id="ARBA00008787"/>
    </source>
</evidence>
<protein>
    <recommendedName>
        <fullName evidence="6">Flagellar secretion chaperone FliS</fullName>
    </recommendedName>
</protein>
<evidence type="ECO:0000313" key="7">
    <source>
        <dbReference type="EMBL" id="MBB3105007.1"/>
    </source>
</evidence>
<dbReference type="CDD" id="cd16098">
    <property type="entry name" value="FliS"/>
    <property type="match status" value="1"/>
</dbReference>
<gene>
    <name evidence="7" type="ORF">FHR87_003436</name>
</gene>
<dbReference type="PANTHER" id="PTHR34773:SF1">
    <property type="entry name" value="FLAGELLAR SECRETION CHAPERONE FLIS"/>
    <property type="match status" value="1"/>
</dbReference>
<dbReference type="PANTHER" id="PTHR34773">
    <property type="entry name" value="FLAGELLAR SECRETION CHAPERONE FLIS"/>
    <property type="match status" value="1"/>
</dbReference>
<evidence type="ECO:0000313" key="8">
    <source>
        <dbReference type="Proteomes" id="UP000549250"/>
    </source>
</evidence>
<comment type="caution">
    <text evidence="7">The sequence shown here is derived from an EMBL/GenBank/DDBJ whole genome shotgun (WGS) entry which is preliminary data.</text>
</comment>
<dbReference type="InterPro" id="IPR003713">
    <property type="entry name" value="FliS"/>
</dbReference>
<dbReference type="GO" id="GO:0071973">
    <property type="term" value="P:bacterial-type flagellum-dependent cell motility"/>
    <property type="evidence" value="ECO:0007669"/>
    <property type="project" value="TreeGrafter"/>
</dbReference>
<dbReference type="PIRSF" id="PIRSF039090">
    <property type="entry name" value="Flis"/>
    <property type="match status" value="1"/>
</dbReference>
<dbReference type="RefSeq" id="WP_183167856.1">
    <property type="nucleotide sequence ID" value="NZ_JACHXI010000022.1"/>
</dbReference>
<keyword evidence="4 6" id="KW-1005">Bacterial flagellum biogenesis</keyword>
<reference evidence="7 8" key="1">
    <citation type="submission" date="2020-08" db="EMBL/GenBank/DDBJ databases">
        <title>Genomic Encyclopedia of Type Strains, Phase III (KMG-III): the genomes of soil and plant-associated and newly described type strains.</title>
        <authorList>
            <person name="Whitman W."/>
        </authorList>
    </citation>
    <scope>NUCLEOTIDE SEQUENCE [LARGE SCALE GENOMIC DNA]</scope>
    <source>
        <strain evidence="7 8">CECT 4462</strain>
    </source>
</reference>
<evidence type="ECO:0000256" key="6">
    <source>
        <dbReference type="PIRNR" id="PIRNR039090"/>
    </source>
</evidence>
<keyword evidence="3 6" id="KW-0963">Cytoplasm</keyword>
<dbReference type="InterPro" id="IPR036584">
    <property type="entry name" value="FliS_sf"/>
</dbReference>
<keyword evidence="7" id="KW-0282">Flagellum</keyword>
<proteinExistence type="inferred from homology"/>
<comment type="subcellular location">
    <subcellularLocation>
        <location evidence="1 6">Cytoplasm</location>
        <location evidence="1 6">Cytosol</location>
    </subcellularLocation>
</comment>
<dbReference type="Pfam" id="PF02561">
    <property type="entry name" value="FliS"/>
    <property type="match status" value="1"/>
</dbReference>